<organism evidence="4 5">
    <name type="scientific">Prorocentrum cordatum</name>
    <dbReference type="NCBI Taxonomy" id="2364126"/>
    <lineage>
        <taxon>Eukaryota</taxon>
        <taxon>Sar</taxon>
        <taxon>Alveolata</taxon>
        <taxon>Dinophyceae</taxon>
        <taxon>Prorocentrales</taxon>
        <taxon>Prorocentraceae</taxon>
        <taxon>Prorocentrum</taxon>
    </lineage>
</organism>
<evidence type="ECO:0000313" key="5">
    <source>
        <dbReference type="Proteomes" id="UP001189429"/>
    </source>
</evidence>
<sequence>MSASRRRICFQQVRVLDVLIDVFAVFLSLRRAVFSAEVLAGTMFWQVLDVFMVLSEVLARICLKQVRMLSVPLAMFLRLFQFVLLLLDILMQTLHMLMLIQSVATLNVTVLRKDRLETILGHQALKHVDVLLLQEVLLASSTPGWVISTALKYGWRAACSTPPNRNAKGVPMQGGTAIFWRPSLGQAAVRRGSHRYVAIRVACGTFVSAYGPASCTPVPWMEEVIQFAEQHSSGSSIWVVGGDLNWRPCYKQCVYDGVDLCEAQSTTVMNTAPTRVLAKGAALMQLSSQFVEGIPYHALVTYQVGVLHAPRTSKPLKLKYGSVYLSCPVPTLFLSAGIDGTREQSLLCRLKRLGRRIAHGLRDGPQRPLEGGLLDQFVRECLRGYIDVDGSGVPSYGRAHYLVSKSITREQGRLQKQVSSDWKQLFKTFTPETWNAASGVLKPSGECPRFRTNDMAKEWKQIWCPPSTFDGKQCAEQWKWYASQMREPLPTSTCPADWVPTYADFVKAVKKGKGSAGYNGWHSSELKLMASQLEFLVRELYDLWCDTCFFLAEAGLASEEGIKFGRQDALRELQRLLFCWRVVGVPKKDPTQSRSIGVGSCLLRSWLTACEPSLPAPQEAQYACKSGTSVVHACCLWLRSCEEGDCGTERDLSKCYDNVPHEVGLAALHKSGTPQLVTAVAHAAWTGPRICQVAGELADAEIWPTRSLAQGDSCAPKVLCEVLSPWTTHGTKFLFMDDRSLVYSSKAQLDSDIQSTDEFDTGTGAIENESKRQRWVRGQGKAIEHVGILAVPDDPDVDITPGAGWSKLHKRLEAIRGLPGSAATRSRAVGAYAKPLWLWCCPVFSLAPPQATGEVMRAVLRTKCTWWCRGRFWALNFNLHPVFTTVLTAIERITTRDLEWSSFLKHNFEQYLDAVGLDFLTFHE</sequence>
<dbReference type="InterPro" id="IPR000477">
    <property type="entry name" value="RT_dom"/>
</dbReference>
<dbReference type="InterPro" id="IPR036691">
    <property type="entry name" value="Endo/exonu/phosph_ase_sf"/>
</dbReference>
<feature type="transmembrane region" description="Helical" evidence="1">
    <location>
        <begin position="75"/>
        <end position="100"/>
    </location>
</feature>
<protein>
    <submittedName>
        <fullName evidence="4">Uncharacterized protein</fullName>
    </submittedName>
</protein>
<feature type="domain" description="Reverse transcriptase" evidence="2">
    <location>
        <begin position="585"/>
        <end position="775"/>
    </location>
</feature>
<dbReference type="InterPro" id="IPR005135">
    <property type="entry name" value="Endo/exonuclease/phosphatase"/>
</dbReference>
<proteinExistence type="predicted"/>
<dbReference type="Proteomes" id="UP001189429">
    <property type="component" value="Unassembled WGS sequence"/>
</dbReference>
<feature type="non-terminal residue" evidence="4">
    <location>
        <position position="924"/>
    </location>
</feature>
<comment type="caution">
    <text evidence="4">The sequence shown here is derived from an EMBL/GenBank/DDBJ whole genome shotgun (WGS) entry which is preliminary data.</text>
</comment>
<dbReference type="Gene3D" id="3.60.10.10">
    <property type="entry name" value="Endonuclease/exonuclease/phosphatase"/>
    <property type="match status" value="1"/>
</dbReference>
<evidence type="ECO:0000313" key="4">
    <source>
        <dbReference type="EMBL" id="CAK0815690.1"/>
    </source>
</evidence>
<accession>A0ABN9RB15</accession>
<keyword evidence="1" id="KW-1133">Transmembrane helix</keyword>
<keyword evidence="5" id="KW-1185">Reference proteome</keyword>
<keyword evidence="1" id="KW-0472">Membrane</keyword>
<dbReference type="Pfam" id="PF00078">
    <property type="entry name" value="RVT_1"/>
    <property type="match status" value="1"/>
</dbReference>
<dbReference type="SUPFAM" id="SSF56219">
    <property type="entry name" value="DNase I-like"/>
    <property type="match status" value="1"/>
</dbReference>
<feature type="domain" description="Endonuclease/exonuclease/phosphatase" evidence="3">
    <location>
        <begin position="112"/>
        <end position="249"/>
    </location>
</feature>
<evidence type="ECO:0000259" key="2">
    <source>
        <dbReference type="Pfam" id="PF00078"/>
    </source>
</evidence>
<name>A0ABN9RB15_9DINO</name>
<dbReference type="Pfam" id="PF03372">
    <property type="entry name" value="Exo_endo_phos"/>
    <property type="match status" value="1"/>
</dbReference>
<reference evidence="4" key="1">
    <citation type="submission" date="2023-10" db="EMBL/GenBank/DDBJ databases">
        <authorList>
            <person name="Chen Y."/>
            <person name="Shah S."/>
            <person name="Dougan E. K."/>
            <person name="Thang M."/>
            <person name="Chan C."/>
        </authorList>
    </citation>
    <scope>NUCLEOTIDE SEQUENCE [LARGE SCALE GENOMIC DNA]</scope>
</reference>
<evidence type="ECO:0000259" key="3">
    <source>
        <dbReference type="Pfam" id="PF03372"/>
    </source>
</evidence>
<dbReference type="EMBL" id="CAUYUJ010005980">
    <property type="protein sequence ID" value="CAK0815690.1"/>
    <property type="molecule type" value="Genomic_DNA"/>
</dbReference>
<gene>
    <name evidence="4" type="ORF">PCOR1329_LOCUS18891</name>
</gene>
<evidence type="ECO:0000256" key="1">
    <source>
        <dbReference type="SAM" id="Phobius"/>
    </source>
</evidence>
<keyword evidence="1" id="KW-0812">Transmembrane</keyword>